<evidence type="ECO:0000313" key="2">
    <source>
        <dbReference type="Proteomes" id="UP000328092"/>
    </source>
</evidence>
<organism evidence="1 2">
    <name type="scientific">Bradyrhizobium ivorense</name>
    <dbReference type="NCBI Taxonomy" id="2511166"/>
    <lineage>
        <taxon>Bacteria</taxon>
        <taxon>Pseudomonadati</taxon>
        <taxon>Pseudomonadota</taxon>
        <taxon>Alphaproteobacteria</taxon>
        <taxon>Hyphomicrobiales</taxon>
        <taxon>Nitrobacteraceae</taxon>
        <taxon>Bradyrhizobium</taxon>
    </lineage>
</organism>
<gene>
    <name evidence="1" type="ORF">CI1B_19370</name>
</gene>
<accession>A0A508T1U2</accession>
<proteinExistence type="predicted"/>
<reference evidence="1" key="1">
    <citation type="submission" date="2019-02" db="EMBL/GenBank/DDBJ databases">
        <authorList>
            <person name="Pothier F.J."/>
        </authorList>
    </citation>
    <scope>NUCLEOTIDE SEQUENCE</scope>
    <source>
        <strain evidence="1">CI-1B</strain>
    </source>
</reference>
<evidence type="ECO:0000313" key="1">
    <source>
        <dbReference type="EMBL" id="VIO68151.1"/>
    </source>
</evidence>
<sequence length="365" mass="41187">MSPGLGQYPLDHLPIVDYRNHKAYGQALAKPGLGTRIAALKRFAFGMMLIAGRRLADYEHLPRPKDKQRKLQWMLRHSPTYLRLIVSQRLRRMAAGSAYAPKTTTAKAILNTIEQDGIFAVQLSADQLADMADRLQPYFGELEQRLAGKSPDQRKFDETRLWIDPDKDPEIYAWFNETMRATGIVEAASAYLKRQVVVSHIVPQINDPSDNFWANHFVDVGVEDSICDYFHVDATYNLLKMIIYVNEVGEENGPFSYVKGSHRAGRGFWDGMIRRANDYAELSWTKPGYRKLFFALPRALQRKGAFGADIPNDSRYVRPLLDNALRVTSANGAGVLFDPGGIHRGGMVRAGRRLAVGMMLTEQPD</sequence>
<dbReference type="SUPFAM" id="SSF51197">
    <property type="entry name" value="Clavaminate synthase-like"/>
    <property type="match status" value="1"/>
</dbReference>
<protein>
    <recommendedName>
        <fullName evidence="3">Phytanoyl-CoA dioxygenase</fullName>
    </recommendedName>
</protein>
<comment type="caution">
    <text evidence="1">The sequence shown here is derived from an EMBL/GenBank/DDBJ whole genome shotgun (WGS) entry which is preliminary data.</text>
</comment>
<dbReference type="OrthoDB" id="8186556at2"/>
<dbReference type="RefSeq" id="WP_139858736.1">
    <property type="nucleotide sequence ID" value="NZ_CAADFC020000005.1"/>
</dbReference>
<dbReference type="AlphaFoldDB" id="A0A508T1U2"/>
<dbReference type="EMBL" id="CAADFC020000005">
    <property type="protein sequence ID" value="VIO68151.1"/>
    <property type="molecule type" value="Genomic_DNA"/>
</dbReference>
<evidence type="ECO:0008006" key="3">
    <source>
        <dbReference type="Google" id="ProtNLM"/>
    </source>
</evidence>
<name>A0A508T1U2_9BRAD</name>
<keyword evidence="2" id="KW-1185">Reference proteome</keyword>
<dbReference type="Proteomes" id="UP000328092">
    <property type="component" value="Unassembled WGS sequence"/>
</dbReference>
<dbReference type="Gene3D" id="2.60.120.620">
    <property type="entry name" value="q2cbj1_9rhob like domain"/>
    <property type="match status" value="1"/>
</dbReference>